<gene>
    <name evidence="2" type="ORF">JTE90_017172</name>
</gene>
<accession>A0AAV6V8K4</accession>
<evidence type="ECO:0000256" key="1">
    <source>
        <dbReference type="SAM" id="MobiDB-lite"/>
    </source>
</evidence>
<organism evidence="2 3">
    <name type="scientific">Oedothorax gibbosus</name>
    <dbReference type="NCBI Taxonomy" id="931172"/>
    <lineage>
        <taxon>Eukaryota</taxon>
        <taxon>Metazoa</taxon>
        <taxon>Ecdysozoa</taxon>
        <taxon>Arthropoda</taxon>
        <taxon>Chelicerata</taxon>
        <taxon>Arachnida</taxon>
        <taxon>Araneae</taxon>
        <taxon>Araneomorphae</taxon>
        <taxon>Entelegynae</taxon>
        <taxon>Araneoidea</taxon>
        <taxon>Linyphiidae</taxon>
        <taxon>Erigoninae</taxon>
        <taxon>Oedothorax</taxon>
    </lineage>
</organism>
<protein>
    <submittedName>
        <fullName evidence="2">Uncharacterized protein</fullName>
    </submittedName>
</protein>
<reference evidence="2 3" key="1">
    <citation type="journal article" date="2022" name="Nat. Ecol. Evol.">
        <title>A masculinizing supergene underlies an exaggerated male reproductive morph in a spider.</title>
        <authorList>
            <person name="Hendrickx F."/>
            <person name="De Corte Z."/>
            <person name="Sonet G."/>
            <person name="Van Belleghem S.M."/>
            <person name="Kostlbacher S."/>
            <person name="Vangestel C."/>
        </authorList>
    </citation>
    <scope>NUCLEOTIDE SEQUENCE [LARGE SCALE GENOMIC DNA]</scope>
    <source>
        <strain evidence="2">W744_W776</strain>
    </source>
</reference>
<dbReference type="EMBL" id="JAFNEN010000137">
    <property type="protein sequence ID" value="KAG8192606.1"/>
    <property type="molecule type" value="Genomic_DNA"/>
</dbReference>
<keyword evidence="3" id="KW-1185">Reference proteome</keyword>
<feature type="compositionally biased region" description="Polar residues" evidence="1">
    <location>
        <begin position="58"/>
        <end position="80"/>
    </location>
</feature>
<comment type="caution">
    <text evidence="2">The sequence shown here is derived from an EMBL/GenBank/DDBJ whole genome shotgun (WGS) entry which is preliminary data.</text>
</comment>
<sequence length="94" mass="10416">MNAVQCSEYMGSARAHYQSVGVRDYQVSGRRVRCRWLCCSTVPNDGAAKKPLVARVGRTQTQLKSTDTQKPCSPQRNLFSAESDGRIELLPSPN</sequence>
<proteinExistence type="predicted"/>
<name>A0AAV6V8K4_9ARAC</name>
<dbReference type="AlphaFoldDB" id="A0AAV6V8K4"/>
<evidence type="ECO:0000313" key="2">
    <source>
        <dbReference type="EMBL" id="KAG8192606.1"/>
    </source>
</evidence>
<dbReference type="Proteomes" id="UP000827092">
    <property type="component" value="Unassembled WGS sequence"/>
</dbReference>
<feature type="region of interest" description="Disordered" evidence="1">
    <location>
        <begin position="58"/>
        <end position="94"/>
    </location>
</feature>
<evidence type="ECO:0000313" key="3">
    <source>
        <dbReference type="Proteomes" id="UP000827092"/>
    </source>
</evidence>